<dbReference type="SUPFAM" id="SSF46785">
    <property type="entry name" value="Winged helix' DNA-binding domain"/>
    <property type="match status" value="1"/>
</dbReference>
<dbReference type="Pfam" id="PF25583">
    <property type="entry name" value="WCX"/>
    <property type="match status" value="1"/>
</dbReference>
<dbReference type="PROSITE" id="PS51000">
    <property type="entry name" value="HTH_DEOR_2"/>
    <property type="match status" value="1"/>
</dbReference>
<dbReference type="Pfam" id="PF08279">
    <property type="entry name" value="HTH_11"/>
    <property type="match status" value="1"/>
</dbReference>
<comment type="caution">
    <text evidence="5">The sequence shown here is derived from an EMBL/GenBank/DDBJ whole genome shotgun (WGS) entry which is preliminary data.</text>
</comment>
<proteinExistence type="predicted"/>
<dbReference type="InterPro" id="IPR018356">
    <property type="entry name" value="Tscrpt_reg_HTH_DeoR_CS"/>
</dbReference>
<dbReference type="PROSITE" id="PS00894">
    <property type="entry name" value="HTH_DEOR_1"/>
    <property type="match status" value="1"/>
</dbReference>
<gene>
    <name evidence="5" type="ORF">HLB44_02715</name>
</gene>
<dbReference type="InterPro" id="IPR036390">
    <property type="entry name" value="WH_DNA-bd_sf"/>
</dbReference>
<dbReference type="InterPro" id="IPR057727">
    <property type="entry name" value="WCX_dom"/>
</dbReference>
<evidence type="ECO:0000313" key="6">
    <source>
        <dbReference type="Proteomes" id="UP000737171"/>
    </source>
</evidence>
<keyword evidence="1" id="KW-0805">Transcription regulation</keyword>
<dbReference type="InterPro" id="IPR036388">
    <property type="entry name" value="WH-like_DNA-bd_sf"/>
</dbReference>
<dbReference type="PANTHER" id="PTHR34580">
    <property type="match status" value="1"/>
</dbReference>
<evidence type="ECO:0000256" key="3">
    <source>
        <dbReference type="ARBA" id="ARBA00023163"/>
    </source>
</evidence>
<dbReference type="PANTHER" id="PTHR34580:SF3">
    <property type="entry name" value="PROTEIN PAFB"/>
    <property type="match status" value="1"/>
</dbReference>
<dbReference type="InterPro" id="IPR001034">
    <property type="entry name" value="DeoR_HTH"/>
</dbReference>
<dbReference type="EMBL" id="JABRWJ010000001">
    <property type="protein sequence ID" value="NRF65893.1"/>
    <property type="molecule type" value="Genomic_DNA"/>
</dbReference>
<dbReference type="InterPro" id="IPR013196">
    <property type="entry name" value="HTH_11"/>
</dbReference>
<dbReference type="PROSITE" id="PS52050">
    <property type="entry name" value="WYL"/>
    <property type="match status" value="1"/>
</dbReference>
<name>A0ABX2ED12_9BURK</name>
<evidence type="ECO:0000313" key="5">
    <source>
        <dbReference type="EMBL" id="NRF65893.1"/>
    </source>
</evidence>
<sequence>MLPPARLLRLLALLQAQPSWPGPELAQRLAITDRTLRRDVDKLRSLGYAVEASAGTAGGYRLAPGAKLPPLAIEEDEALAIALGLSSLAGSAVADLGDAGTRALAKIEQVLPAPLRQRLAHVRRALVVQASDVATAVTPERLAALADACAERHTLTLAYADHAGRTTRRRVEPQRLVFGDGRWYLVAWDLERADWRTFRIDRIGTLEAGPPFAARRPPAEDIGSYVAQGVATAAYRHAAVVLFDAPPERLQPSLEWMHAVVEPLAEGRTRVRTGTQSLDALAVWLACTALPFTVESPPALARHLARLATRLRDAAARSPRTGSVRKSR</sequence>
<evidence type="ECO:0000256" key="2">
    <source>
        <dbReference type="ARBA" id="ARBA00023125"/>
    </source>
</evidence>
<organism evidence="5 6">
    <name type="scientific">Pseudaquabacterium terrae</name>
    <dbReference type="NCBI Taxonomy" id="2732868"/>
    <lineage>
        <taxon>Bacteria</taxon>
        <taxon>Pseudomonadati</taxon>
        <taxon>Pseudomonadota</taxon>
        <taxon>Betaproteobacteria</taxon>
        <taxon>Burkholderiales</taxon>
        <taxon>Sphaerotilaceae</taxon>
        <taxon>Pseudaquabacterium</taxon>
    </lineage>
</organism>
<keyword evidence="6" id="KW-1185">Reference proteome</keyword>
<dbReference type="PIRSF" id="PIRSF016838">
    <property type="entry name" value="PafC"/>
    <property type="match status" value="1"/>
</dbReference>
<dbReference type="InterPro" id="IPR028349">
    <property type="entry name" value="PafC-like"/>
</dbReference>
<keyword evidence="2" id="KW-0238">DNA-binding</keyword>
<feature type="domain" description="HTH deoR-type" evidence="4">
    <location>
        <begin position="3"/>
        <end position="58"/>
    </location>
</feature>
<dbReference type="InterPro" id="IPR051534">
    <property type="entry name" value="CBASS_pafABC_assoc_protein"/>
</dbReference>
<keyword evidence="3" id="KW-0804">Transcription</keyword>
<evidence type="ECO:0000259" key="4">
    <source>
        <dbReference type="PROSITE" id="PS51000"/>
    </source>
</evidence>
<dbReference type="Pfam" id="PF13280">
    <property type="entry name" value="WYL"/>
    <property type="match status" value="1"/>
</dbReference>
<accession>A0ABX2ED12</accession>
<reference evidence="5 6" key="1">
    <citation type="submission" date="2020-05" db="EMBL/GenBank/DDBJ databases">
        <title>Aquincola sp. isolate from soil.</title>
        <authorList>
            <person name="Han J."/>
            <person name="Kim D.-U."/>
        </authorList>
    </citation>
    <scope>NUCLEOTIDE SEQUENCE [LARGE SCALE GENOMIC DNA]</scope>
    <source>
        <strain evidence="5 6">S2</strain>
    </source>
</reference>
<dbReference type="RefSeq" id="WP_173120344.1">
    <property type="nucleotide sequence ID" value="NZ_JABRWJ010000001.1"/>
</dbReference>
<evidence type="ECO:0000256" key="1">
    <source>
        <dbReference type="ARBA" id="ARBA00023015"/>
    </source>
</evidence>
<dbReference type="Proteomes" id="UP000737171">
    <property type="component" value="Unassembled WGS sequence"/>
</dbReference>
<dbReference type="InterPro" id="IPR026881">
    <property type="entry name" value="WYL_dom"/>
</dbReference>
<protein>
    <submittedName>
        <fullName evidence="5">YafY family transcriptional regulator</fullName>
    </submittedName>
</protein>
<dbReference type="Gene3D" id="1.10.10.10">
    <property type="entry name" value="Winged helix-like DNA-binding domain superfamily/Winged helix DNA-binding domain"/>
    <property type="match status" value="1"/>
</dbReference>